<feature type="domain" description="RING-type" evidence="5">
    <location>
        <begin position="6"/>
        <end position="41"/>
    </location>
</feature>
<dbReference type="SUPFAM" id="SSF57850">
    <property type="entry name" value="RING/U-box"/>
    <property type="match status" value="2"/>
</dbReference>
<evidence type="ECO:0000256" key="1">
    <source>
        <dbReference type="ARBA" id="ARBA00022723"/>
    </source>
</evidence>
<protein>
    <submittedName>
        <fullName evidence="7">LON peptidase N-terminal domain and RING finger protein 3</fullName>
    </submittedName>
</protein>
<dbReference type="InterPro" id="IPR017907">
    <property type="entry name" value="Znf_RING_CS"/>
</dbReference>
<dbReference type="CDD" id="cd16513">
    <property type="entry name" value="RING-HC_LONFs_rpt1"/>
    <property type="match status" value="1"/>
</dbReference>
<dbReference type="InterPro" id="IPR013083">
    <property type="entry name" value="Znf_RING/FYVE/PHD"/>
</dbReference>
<dbReference type="Pfam" id="PF02190">
    <property type="entry name" value="LON_substr_bdg"/>
    <property type="match status" value="1"/>
</dbReference>
<dbReference type="InterPro" id="IPR015947">
    <property type="entry name" value="PUA-like_sf"/>
</dbReference>
<keyword evidence="8" id="KW-1185">Reference proteome</keyword>
<dbReference type="Gene3D" id="1.25.40.10">
    <property type="entry name" value="Tetratricopeptide repeat domain"/>
    <property type="match status" value="1"/>
</dbReference>
<dbReference type="SUPFAM" id="SSF88697">
    <property type="entry name" value="PUA domain-like"/>
    <property type="match status" value="1"/>
</dbReference>
<dbReference type="InterPro" id="IPR046336">
    <property type="entry name" value="Lon_prtase_N_sf"/>
</dbReference>
<dbReference type="PROSITE" id="PS50089">
    <property type="entry name" value="ZF_RING_2"/>
    <property type="match status" value="2"/>
</dbReference>
<sequence>MELFLCPSCRMILRDPVTVSCGHSFCRRCLGETSPSECCLCGEKLGLLGSRTPSSNVLLGNLLEKGLDTAAKVARLKRDLRELVSNRDFQEALRTLQKGIGLGKILSTEVKPNAANAPDDLTLRVCRSELYVALQEYEGALEDLEILCKQKPEECEGFFRKGKVLLDLGNQSEALLQFQHCLRLDSSFHAAQYEIEKILTNDASSTPGTVMELKNNGSQNLEGCNSREQLTFLGSFEGETLPDMKMQKENWLEETMPDHSQAALPMPQWMRKKFQSDLSANKEGDMLYEPVTTPCGHTFCKECMERCLDHRPNCPLCKQSLQEYLKVGKYNTTILLEELMTTVFPSQLAERKLVHQAEMVELSNLNKNIPIFVCTMSFPGLVCPLHVFEPRYRLMMRRCQETGTKMFGMCMYENGKNFADYGCILEIQKIAFFPDGRSLVDTIGKRRFRVLRRGHRDGYHTADVEYLEDEKMEGEEQTELQNLHDCTYELTQRFYEHGGRTFRQLVMHHGPLPEKEEDIQASPDGPVWCWWLISVLPLDLTHKLTIFSETSLKARLTQLKHILNIILESRDYSN</sequence>
<dbReference type="InterPro" id="IPR003111">
    <property type="entry name" value="Lon_prtase_N"/>
</dbReference>
<dbReference type="SMART" id="SM00464">
    <property type="entry name" value="LON"/>
    <property type="match status" value="1"/>
</dbReference>
<dbReference type="PANTHER" id="PTHR23327:SF50">
    <property type="entry name" value="LON PEPTIDASE N-TERMINAL DOMAIN AND RING FINGER PROTEIN 1"/>
    <property type="match status" value="1"/>
</dbReference>
<dbReference type="PROSITE" id="PS00518">
    <property type="entry name" value="ZF_RING_1"/>
    <property type="match status" value="2"/>
</dbReference>
<dbReference type="GO" id="GO:0061630">
    <property type="term" value="F:ubiquitin protein ligase activity"/>
    <property type="evidence" value="ECO:0007669"/>
    <property type="project" value="TreeGrafter"/>
</dbReference>
<dbReference type="SMART" id="SM00184">
    <property type="entry name" value="RING"/>
    <property type="match status" value="2"/>
</dbReference>
<evidence type="ECO:0000313" key="8">
    <source>
        <dbReference type="Proteomes" id="UP000018936"/>
    </source>
</evidence>
<evidence type="ECO:0000259" key="5">
    <source>
        <dbReference type="PROSITE" id="PS50089"/>
    </source>
</evidence>
<dbReference type="InterPro" id="IPR011990">
    <property type="entry name" value="TPR-like_helical_dom_sf"/>
</dbReference>
<feature type="domain" description="Lon N-terminal" evidence="6">
    <location>
        <begin position="359"/>
        <end position="567"/>
    </location>
</feature>
<dbReference type="Gene3D" id="3.30.40.10">
    <property type="entry name" value="Zinc/RING finger domain, C3HC4 (zinc finger)"/>
    <property type="match status" value="2"/>
</dbReference>
<dbReference type="OrthoDB" id="264917at2759"/>
<dbReference type="GO" id="GO:0005737">
    <property type="term" value="C:cytoplasm"/>
    <property type="evidence" value="ECO:0007669"/>
    <property type="project" value="UniProtKB-ARBA"/>
</dbReference>
<dbReference type="Pfam" id="PF13445">
    <property type="entry name" value="zf-RING_UBOX"/>
    <property type="match status" value="1"/>
</dbReference>
<dbReference type="EMBL" id="AZIM01000127">
    <property type="protein sequence ID" value="ETE73176.1"/>
    <property type="molecule type" value="Genomic_DNA"/>
</dbReference>
<dbReference type="GO" id="GO:0008270">
    <property type="term" value="F:zinc ion binding"/>
    <property type="evidence" value="ECO:0007669"/>
    <property type="project" value="UniProtKB-KW"/>
</dbReference>
<evidence type="ECO:0000256" key="3">
    <source>
        <dbReference type="ARBA" id="ARBA00022833"/>
    </source>
</evidence>
<keyword evidence="3" id="KW-0862">Zinc</keyword>
<reference evidence="7 8" key="1">
    <citation type="journal article" date="2013" name="Proc. Natl. Acad. Sci. U.S.A.">
        <title>The king cobra genome reveals dynamic gene evolution and adaptation in the snake venom system.</title>
        <authorList>
            <person name="Vonk F.J."/>
            <person name="Casewell N.R."/>
            <person name="Henkel C.V."/>
            <person name="Heimberg A.M."/>
            <person name="Jansen H.J."/>
            <person name="McCleary R.J."/>
            <person name="Kerkkamp H.M."/>
            <person name="Vos R.A."/>
            <person name="Guerreiro I."/>
            <person name="Calvete J.J."/>
            <person name="Wuster W."/>
            <person name="Woods A.E."/>
            <person name="Logan J.M."/>
            <person name="Harrison R.A."/>
            <person name="Castoe T.A."/>
            <person name="de Koning A.P."/>
            <person name="Pollock D.D."/>
            <person name="Yandell M."/>
            <person name="Calderon D."/>
            <person name="Renjifo C."/>
            <person name="Currier R.B."/>
            <person name="Salgado D."/>
            <person name="Pla D."/>
            <person name="Sanz L."/>
            <person name="Hyder A.S."/>
            <person name="Ribeiro J.M."/>
            <person name="Arntzen J.W."/>
            <person name="van den Thillart G.E."/>
            <person name="Boetzer M."/>
            <person name="Pirovano W."/>
            <person name="Dirks R.P."/>
            <person name="Spaink H.P."/>
            <person name="Duboule D."/>
            <person name="McGlinn E."/>
            <person name="Kini R.M."/>
            <person name="Richardson M.K."/>
        </authorList>
    </citation>
    <scope>NUCLEOTIDE SEQUENCE</scope>
    <source>
        <tissue evidence="7">Blood</tissue>
    </source>
</reference>
<dbReference type="PROSITE" id="PS51787">
    <property type="entry name" value="LON_N"/>
    <property type="match status" value="1"/>
</dbReference>
<organism evidence="7 8">
    <name type="scientific">Ophiophagus hannah</name>
    <name type="common">King cobra</name>
    <name type="synonym">Naja hannah</name>
    <dbReference type="NCBI Taxonomy" id="8665"/>
    <lineage>
        <taxon>Eukaryota</taxon>
        <taxon>Metazoa</taxon>
        <taxon>Chordata</taxon>
        <taxon>Craniata</taxon>
        <taxon>Vertebrata</taxon>
        <taxon>Euteleostomi</taxon>
        <taxon>Lepidosauria</taxon>
        <taxon>Squamata</taxon>
        <taxon>Bifurcata</taxon>
        <taxon>Unidentata</taxon>
        <taxon>Episquamata</taxon>
        <taxon>Toxicofera</taxon>
        <taxon>Serpentes</taxon>
        <taxon>Colubroidea</taxon>
        <taxon>Elapidae</taxon>
        <taxon>Elapinae</taxon>
        <taxon>Ophiophagus</taxon>
    </lineage>
</organism>
<dbReference type="Proteomes" id="UP000018936">
    <property type="component" value="Unassembled WGS sequence"/>
</dbReference>
<feature type="domain" description="RING-type" evidence="5">
    <location>
        <begin position="291"/>
        <end position="318"/>
    </location>
</feature>
<comment type="caution">
    <text evidence="7">The sequence shown here is derived from an EMBL/GenBank/DDBJ whole genome shotgun (WGS) entry which is preliminary data.</text>
</comment>
<dbReference type="AlphaFoldDB" id="V8PGT5"/>
<dbReference type="SUPFAM" id="SSF48452">
    <property type="entry name" value="TPR-like"/>
    <property type="match status" value="1"/>
</dbReference>
<proteinExistence type="predicted"/>
<feature type="non-terminal residue" evidence="7">
    <location>
        <position position="1"/>
    </location>
</feature>
<evidence type="ECO:0000256" key="2">
    <source>
        <dbReference type="ARBA" id="ARBA00022771"/>
    </source>
</evidence>
<accession>V8PGT5</accession>
<dbReference type="InterPro" id="IPR001841">
    <property type="entry name" value="Znf_RING"/>
</dbReference>
<evidence type="ECO:0000256" key="4">
    <source>
        <dbReference type="PROSITE-ProRule" id="PRU00175"/>
    </source>
</evidence>
<gene>
    <name evidence="7" type="primary">LONRF3</name>
    <name evidence="7" type="ORF">L345_00991</name>
</gene>
<dbReference type="PANTHER" id="PTHR23327">
    <property type="entry name" value="RING FINGER PROTEIN 127"/>
    <property type="match status" value="1"/>
</dbReference>
<dbReference type="Pfam" id="PF13923">
    <property type="entry name" value="zf-C3HC4_2"/>
    <property type="match status" value="1"/>
</dbReference>
<keyword evidence="1" id="KW-0479">Metal-binding</keyword>
<dbReference type="InterPro" id="IPR027370">
    <property type="entry name" value="Znf-RING_euk"/>
</dbReference>
<dbReference type="Gene3D" id="2.30.130.40">
    <property type="entry name" value="LON domain-like"/>
    <property type="match status" value="1"/>
</dbReference>
<evidence type="ECO:0000259" key="6">
    <source>
        <dbReference type="PROSITE" id="PS51787"/>
    </source>
</evidence>
<dbReference type="CDD" id="cd16514">
    <property type="entry name" value="RING-HC_LONFs_rpt2"/>
    <property type="match status" value="1"/>
</dbReference>
<name>V8PGT5_OPHHA</name>
<keyword evidence="2 4" id="KW-0863">Zinc-finger</keyword>
<evidence type="ECO:0000313" key="7">
    <source>
        <dbReference type="EMBL" id="ETE73176.1"/>
    </source>
</evidence>